<dbReference type="InterPro" id="IPR036249">
    <property type="entry name" value="Thioredoxin-like_sf"/>
</dbReference>
<dbReference type="InterPro" id="IPR040079">
    <property type="entry name" value="Glutathione_S-Trfase"/>
</dbReference>
<protein>
    <submittedName>
        <fullName evidence="5">Uncharacterized protein</fullName>
    </submittedName>
</protein>
<evidence type="ECO:0000259" key="3">
    <source>
        <dbReference type="PROSITE" id="PS50405"/>
    </source>
</evidence>
<dbReference type="Gene3D" id="3.40.30.10">
    <property type="entry name" value="Glutaredoxin"/>
    <property type="match status" value="2"/>
</dbReference>
<dbReference type="CDD" id="cd03177">
    <property type="entry name" value="GST_C_Delta_Epsilon"/>
    <property type="match status" value="2"/>
</dbReference>
<dbReference type="FunFam" id="1.20.1050.10:FF:000007">
    <property type="entry name" value="Glutathione S-transferase 1-1"/>
    <property type="match status" value="2"/>
</dbReference>
<dbReference type="AlphaFoldDB" id="A0A9R1TZ99"/>
<feature type="domain" description="GST N-terminal" evidence="2">
    <location>
        <begin position="240"/>
        <end position="321"/>
    </location>
</feature>
<comment type="subunit">
    <text evidence="1">Homodimer.</text>
</comment>
<dbReference type="Gene3D" id="1.20.1050.10">
    <property type="match status" value="2"/>
</dbReference>
<dbReference type="Proteomes" id="UP000694866">
    <property type="component" value="Unplaced"/>
</dbReference>
<organism evidence="4 5">
    <name type="scientific">Fopius arisanus</name>
    <dbReference type="NCBI Taxonomy" id="64838"/>
    <lineage>
        <taxon>Eukaryota</taxon>
        <taxon>Metazoa</taxon>
        <taxon>Ecdysozoa</taxon>
        <taxon>Arthropoda</taxon>
        <taxon>Hexapoda</taxon>
        <taxon>Insecta</taxon>
        <taxon>Pterygota</taxon>
        <taxon>Neoptera</taxon>
        <taxon>Endopterygota</taxon>
        <taxon>Hymenoptera</taxon>
        <taxon>Apocrita</taxon>
        <taxon>Ichneumonoidea</taxon>
        <taxon>Braconidae</taxon>
        <taxon>Opiinae</taxon>
        <taxon>Fopius</taxon>
    </lineage>
</organism>
<accession>A0A9R1TZ99</accession>
<dbReference type="SUPFAM" id="SSF47616">
    <property type="entry name" value="GST C-terminal domain-like"/>
    <property type="match status" value="2"/>
</dbReference>
<evidence type="ECO:0000259" key="2">
    <source>
        <dbReference type="PROSITE" id="PS50404"/>
    </source>
</evidence>
<dbReference type="InterPro" id="IPR036282">
    <property type="entry name" value="Glutathione-S-Trfase_C_sf"/>
</dbReference>
<evidence type="ECO:0000256" key="1">
    <source>
        <dbReference type="ARBA" id="ARBA00011738"/>
    </source>
</evidence>
<reference evidence="5" key="1">
    <citation type="submission" date="2025-08" db="UniProtKB">
        <authorList>
            <consortium name="RefSeq"/>
        </authorList>
    </citation>
    <scope>IDENTIFICATION</scope>
    <source>
        <strain evidence="5">USDA-PBARC FA_bdor</strain>
        <tissue evidence="5">Whole organism</tissue>
    </source>
</reference>
<dbReference type="InterPro" id="IPR004046">
    <property type="entry name" value="GST_C"/>
</dbReference>
<dbReference type="SFLD" id="SFLDG01153">
    <property type="entry name" value="Main.4:_Theta-like"/>
    <property type="match status" value="2"/>
</dbReference>
<evidence type="ECO:0000313" key="5">
    <source>
        <dbReference type="RefSeq" id="XP_011302144.1"/>
    </source>
</evidence>
<dbReference type="SFLD" id="SFLDS00019">
    <property type="entry name" value="Glutathione_Transferase_(cytos"/>
    <property type="match status" value="2"/>
</dbReference>
<evidence type="ECO:0000313" key="4">
    <source>
        <dbReference type="Proteomes" id="UP000694866"/>
    </source>
</evidence>
<name>A0A9R1TZ99_9HYME</name>
<dbReference type="Pfam" id="PF02798">
    <property type="entry name" value="GST_N"/>
    <property type="match status" value="1"/>
</dbReference>
<keyword evidence="4" id="KW-1185">Reference proteome</keyword>
<dbReference type="PANTHER" id="PTHR43969:SF9">
    <property type="entry name" value="GLUTATHIONE S TRANSFERASE D10, ISOFORM A-RELATED"/>
    <property type="match status" value="1"/>
</dbReference>
<dbReference type="SFLD" id="SFLDG00358">
    <property type="entry name" value="Main_(cytGST)"/>
    <property type="match status" value="2"/>
</dbReference>
<dbReference type="Pfam" id="PF13417">
    <property type="entry name" value="GST_N_3"/>
    <property type="match status" value="1"/>
</dbReference>
<dbReference type="InterPro" id="IPR010987">
    <property type="entry name" value="Glutathione-S-Trfase_C-like"/>
</dbReference>
<dbReference type="GO" id="GO:0006749">
    <property type="term" value="P:glutathione metabolic process"/>
    <property type="evidence" value="ECO:0007669"/>
    <property type="project" value="TreeGrafter"/>
</dbReference>
<dbReference type="OrthoDB" id="2309723at2759"/>
<feature type="domain" description="GST C-terminal" evidence="3">
    <location>
        <begin position="88"/>
        <end position="208"/>
    </location>
</feature>
<feature type="domain" description="GST C-terminal" evidence="3">
    <location>
        <begin position="327"/>
        <end position="445"/>
    </location>
</feature>
<dbReference type="GeneID" id="105265981"/>
<dbReference type="FunFam" id="3.40.30.10:FF:000034">
    <property type="entry name" value="glutathione S-transferase 1"/>
    <property type="match status" value="2"/>
</dbReference>
<dbReference type="GO" id="GO:0004364">
    <property type="term" value="F:glutathione transferase activity"/>
    <property type="evidence" value="ECO:0007669"/>
    <property type="project" value="TreeGrafter"/>
</dbReference>
<gene>
    <name evidence="5" type="primary">LOC105265981</name>
</gene>
<sequence length="455" mass="51425">MPIDLYYFPPSPPVRAVILLSKALGIHLNLKVIDVTKGEQLDPEYLKINPQHTIPTIDDHGFILSESRAIMAYLVNKYAKNDSLYPKDPKEKGIVDERLYFDISTLWMRLFNAYVPVIFGMTDEVTEESIQGIERAFEILNAFLEGNDFVAGDHLTIADFSIAISTHFAEMLGFDIGRYDNVSGWYERCKDCLEKYGFEEVNTPALALGEWYRANLKEEYRKYRTLSCHNYLTMLIIYRMTIDLYYVPGSAPCRAVRLAAAAVGVNLNLKLTDLMGGEHLKPEFIKLNPQHTVPTINDNGFVLWESRAIMGYLVDQYAKNDSIYPKEAKARALVNQRLFFDQGTLYSAIADYYYPQLFAGAPADPVKLEKITGALGLLEKLLEGQTYAAGKNLTIADLSLIATVTTIEALSYDLTPFKNISKWSAKIKGEAPKYQEANGDGVKHFKELVDRLTKK</sequence>
<dbReference type="RefSeq" id="XP_011302144.1">
    <property type="nucleotide sequence ID" value="XM_011303842.1"/>
</dbReference>
<dbReference type="KEGG" id="fas:105265981"/>
<dbReference type="PROSITE" id="PS50404">
    <property type="entry name" value="GST_NTER"/>
    <property type="match status" value="2"/>
</dbReference>
<proteinExistence type="predicted"/>
<dbReference type="InterPro" id="IPR004045">
    <property type="entry name" value="Glutathione_S-Trfase_N"/>
</dbReference>
<dbReference type="PANTHER" id="PTHR43969">
    <property type="entry name" value="GLUTATHIONE S TRANSFERASE D10, ISOFORM A-RELATED"/>
    <property type="match status" value="1"/>
</dbReference>
<dbReference type="CDD" id="cd03045">
    <property type="entry name" value="GST_N_Delta_Epsilon"/>
    <property type="match status" value="2"/>
</dbReference>
<feature type="domain" description="GST N-terminal" evidence="2">
    <location>
        <begin position="1"/>
        <end position="82"/>
    </location>
</feature>
<dbReference type="Pfam" id="PF00043">
    <property type="entry name" value="GST_C"/>
    <property type="match status" value="2"/>
</dbReference>
<dbReference type="SUPFAM" id="SSF52833">
    <property type="entry name" value="Thioredoxin-like"/>
    <property type="match status" value="2"/>
</dbReference>
<dbReference type="PROSITE" id="PS50405">
    <property type="entry name" value="GST_CTER"/>
    <property type="match status" value="2"/>
</dbReference>